<dbReference type="InterPro" id="IPR012292">
    <property type="entry name" value="Globin/Proto"/>
</dbReference>
<accession>A0ABR4Q952</accession>
<evidence type="ECO:0000256" key="4">
    <source>
        <dbReference type="ARBA" id="ARBA00022723"/>
    </source>
</evidence>
<evidence type="ECO:0000259" key="8">
    <source>
        <dbReference type="PROSITE" id="PS01033"/>
    </source>
</evidence>
<dbReference type="PANTHER" id="PTHR46458:SF1">
    <property type="entry name" value="GEO09476P1"/>
    <property type="match status" value="1"/>
</dbReference>
<feature type="compositionally biased region" description="Low complexity" evidence="7">
    <location>
        <begin position="16"/>
        <end position="49"/>
    </location>
</feature>
<dbReference type="InterPro" id="IPR044399">
    <property type="entry name" value="Mb-like_M"/>
</dbReference>
<feature type="domain" description="Globin" evidence="8">
    <location>
        <begin position="88"/>
        <end position="236"/>
    </location>
</feature>
<evidence type="ECO:0000256" key="5">
    <source>
        <dbReference type="ARBA" id="ARBA00023004"/>
    </source>
</evidence>
<evidence type="ECO:0000256" key="6">
    <source>
        <dbReference type="RuleBase" id="RU000356"/>
    </source>
</evidence>
<proteinExistence type="inferred from homology"/>
<dbReference type="PROSITE" id="PS01033">
    <property type="entry name" value="GLOBIN"/>
    <property type="match status" value="1"/>
</dbReference>
<dbReference type="InterPro" id="IPR009050">
    <property type="entry name" value="Globin-like_sf"/>
</dbReference>
<dbReference type="CDD" id="cd01040">
    <property type="entry name" value="Mb-like"/>
    <property type="match status" value="1"/>
</dbReference>
<dbReference type="Gene3D" id="1.10.490.10">
    <property type="entry name" value="Globins"/>
    <property type="match status" value="1"/>
</dbReference>
<evidence type="ECO:0000256" key="3">
    <source>
        <dbReference type="ARBA" id="ARBA00022621"/>
    </source>
</evidence>
<keyword evidence="3 6" id="KW-0561">Oxygen transport</keyword>
<dbReference type="EMBL" id="JAKROA010000006">
    <property type="protein sequence ID" value="KAL5106231.1"/>
    <property type="molecule type" value="Genomic_DNA"/>
</dbReference>
<reference evidence="9 10" key="1">
    <citation type="journal article" date="2022" name="Front. Cell. Infect. Microbiol.">
        <title>The Genomes of Two Strains of Taenia crassiceps the Animal Model for the Study of Human Cysticercosis.</title>
        <authorList>
            <person name="Bobes R.J."/>
            <person name="Estrada K."/>
            <person name="Rios-Valencia D.G."/>
            <person name="Calderon-Gallegos A."/>
            <person name="de la Torre P."/>
            <person name="Carrero J.C."/>
            <person name="Sanchez-Flores A."/>
            <person name="Laclette J.P."/>
        </authorList>
    </citation>
    <scope>NUCLEOTIDE SEQUENCE [LARGE SCALE GENOMIC DNA]</scope>
    <source>
        <strain evidence="9">WFUcys</strain>
    </source>
</reference>
<dbReference type="SUPFAM" id="SSF46458">
    <property type="entry name" value="Globin-like"/>
    <property type="match status" value="1"/>
</dbReference>
<dbReference type="InterPro" id="IPR000971">
    <property type="entry name" value="Globin"/>
</dbReference>
<sequence>MGCEFSGHHLNTSLGSSQPRTSQTTASASASNTSSTKGPSSASSVASHGSFERRGSLLLSSRRALTRQRTTEQVEHAAVVKRQPLNEYFTEFEKDVLISTWEALLLYTNEHGAFIFRLAAEMCPALKTAYNVEFNRNDEMVFSSCALQYSQAYIALIDEAIRSLEDPQEGFYDSILIAGASHAAIPHMKPDYFKVLKRATLTTWEGLLGEEFTEDVKQAWQTLLDYVVAVMLEGGRVFEEEERRCSLVTTGKNDDKVEEQARMDCRHDVKLSE</sequence>
<comment type="caution">
    <text evidence="9">The sequence shown here is derived from an EMBL/GenBank/DDBJ whole genome shotgun (WGS) entry which is preliminary data.</text>
</comment>
<keyword evidence="1 6" id="KW-0813">Transport</keyword>
<evidence type="ECO:0000256" key="7">
    <source>
        <dbReference type="SAM" id="MobiDB-lite"/>
    </source>
</evidence>
<dbReference type="InterPro" id="IPR050532">
    <property type="entry name" value="Globin-like_OT"/>
</dbReference>
<gene>
    <name evidence="9" type="ORF">TcWFU_005308</name>
</gene>
<keyword evidence="4" id="KW-0479">Metal-binding</keyword>
<dbReference type="Pfam" id="PF00042">
    <property type="entry name" value="Globin"/>
    <property type="match status" value="1"/>
</dbReference>
<evidence type="ECO:0000313" key="10">
    <source>
        <dbReference type="Proteomes" id="UP001651158"/>
    </source>
</evidence>
<organism evidence="9 10">
    <name type="scientific">Taenia crassiceps</name>
    <dbReference type="NCBI Taxonomy" id="6207"/>
    <lineage>
        <taxon>Eukaryota</taxon>
        <taxon>Metazoa</taxon>
        <taxon>Spiralia</taxon>
        <taxon>Lophotrochozoa</taxon>
        <taxon>Platyhelminthes</taxon>
        <taxon>Cestoda</taxon>
        <taxon>Eucestoda</taxon>
        <taxon>Cyclophyllidea</taxon>
        <taxon>Taeniidae</taxon>
        <taxon>Taenia</taxon>
    </lineage>
</organism>
<comment type="similarity">
    <text evidence="6">Belongs to the globin family.</text>
</comment>
<keyword evidence="10" id="KW-1185">Reference proteome</keyword>
<keyword evidence="2 6" id="KW-0349">Heme</keyword>
<dbReference type="PANTHER" id="PTHR46458">
    <property type="entry name" value="BLR2807 PROTEIN"/>
    <property type="match status" value="1"/>
</dbReference>
<name>A0ABR4Q952_9CEST</name>
<evidence type="ECO:0000256" key="2">
    <source>
        <dbReference type="ARBA" id="ARBA00022617"/>
    </source>
</evidence>
<dbReference type="Proteomes" id="UP001651158">
    <property type="component" value="Unassembled WGS sequence"/>
</dbReference>
<evidence type="ECO:0000256" key="1">
    <source>
        <dbReference type="ARBA" id="ARBA00022448"/>
    </source>
</evidence>
<feature type="region of interest" description="Disordered" evidence="7">
    <location>
        <begin position="1"/>
        <end position="49"/>
    </location>
</feature>
<protein>
    <submittedName>
        <fullName evidence="9">Neuroglobin</fullName>
    </submittedName>
</protein>
<keyword evidence="5" id="KW-0408">Iron</keyword>
<evidence type="ECO:0000313" key="9">
    <source>
        <dbReference type="EMBL" id="KAL5106231.1"/>
    </source>
</evidence>